<keyword evidence="9" id="KW-1185">Reference proteome</keyword>
<reference evidence="8 9" key="1">
    <citation type="journal article" date="2022" name="Syst. Appl. Microbiol.">
        <title>Rhodopirellula aestuarii sp. nov., a novel member of the genus Rhodopirellula isolated from brackish sediments collected in the Tagus River estuary, Portugal.</title>
        <authorList>
            <person name="Vitorino I.R."/>
            <person name="Klimek D."/>
            <person name="Calusinska M."/>
            <person name="Lobo-da-Cunha A."/>
            <person name="Vasconcelos V."/>
            <person name="Lage O.M."/>
        </authorList>
    </citation>
    <scope>NUCLEOTIDE SEQUENCE [LARGE SCALE GENOMIC DNA]</scope>
    <source>
        <strain evidence="8 9">ICT_H3.1</strain>
    </source>
</reference>
<evidence type="ECO:0000256" key="6">
    <source>
        <dbReference type="SAM" id="MobiDB-lite"/>
    </source>
</evidence>
<feature type="domain" description="Peptidase M24" evidence="7">
    <location>
        <begin position="169"/>
        <end position="393"/>
    </location>
</feature>
<dbReference type="InterPro" id="IPR036005">
    <property type="entry name" value="Creatinase/aminopeptidase-like"/>
</dbReference>
<dbReference type="Proteomes" id="UP001202961">
    <property type="component" value="Unassembled WGS sequence"/>
</dbReference>
<feature type="region of interest" description="Disordered" evidence="6">
    <location>
        <begin position="1"/>
        <end position="20"/>
    </location>
</feature>
<feature type="compositionally biased region" description="Low complexity" evidence="6">
    <location>
        <begin position="9"/>
        <end position="20"/>
    </location>
</feature>
<evidence type="ECO:0000256" key="1">
    <source>
        <dbReference type="ARBA" id="ARBA00022670"/>
    </source>
</evidence>
<evidence type="ECO:0000259" key="7">
    <source>
        <dbReference type="Pfam" id="PF00557"/>
    </source>
</evidence>
<dbReference type="InterPro" id="IPR050659">
    <property type="entry name" value="Peptidase_M24B"/>
</dbReference>
<accession>A0ABT0TXN8</accession>
<dbReference type="PROSITE" id="PS00491">
    <property type="entry name" value="PROLINE_PEPTIDASE"/>
    <property type="match status" value="1"/>
</dbReference>
<keyword evidence="3" id="KW-0378">Hydrolase</keyword>
<comment type="similarity">
    <text evidence="5">Belongs to the peptidase M24B family.</text>
</comment>
<dbReference type="InterPro" id="IPR001131">
    <property type="entry name" value="Peptidase_M24B_aminopep-P_CS"/>
</dbReference>
<evidence type="ECO:0000256" key="3">
    <source>
        <dbReference type="ARBA" id="ARBA00022801"/>
    </source>
</evidence>
<organism evidence="8 9">
    <name type="scientific">Aporhodopirellula aestuarii</name>
    <dbReference type="NCBI Taxonomy" id="2950107"/>
    <lineage>
        <taxon>Bacteria</taxon>
        <taxon>Pseudomonadati</taxon>
        <taxon>Planctomycetota</taxon>
        <taxon>Planctomycetia</taxon>
        <taxon>Pirellulales</taxon>
        <taxon>Pirellulaceae</taxon>
        <taxon>Aporhodopirellula</taxon>
    </lineage>
</organism>
<keyword evidence="1" id="KW-0645">Protease</keyword>
<dbReference type="Gene3D" id="3.90.230.10">
    <property type="entry name" value="Creatinase/methionine aminopeptidase superfamily"/>
    <property type="match status" value="1"/>
</dbReference>
<keyword evidence="2 5" id="KW-0479">Metal-binding</keyword>
<sequence>MIYQTLKQTAATSSDSDSSSEGYATLFAGLADRNPNLFRRIGLPLGDPTAWIELPSGNKIRIVRDLEMDRTRAAGIEEGDDHAAIELGTVFCPADFPPTNGSLSADRETATAQAVAACLQKEGVRRVRADRTLPMIYVWHVAAAGIAIDYDDELGVIDRRVKTASEVAALRQAQHVTEQVMLQICRRIATASVDDDGHLIDESYLLTSERIRAFAARLFMDRGFTMSHGAIVAARPFSADCHHAGTGPLSTGVPIIVDLFPRDESTRYNGDCTRTVVHGTPNDEVVRMHAAVVASKAAGEAEMYPGRTADAVHKAVIRELEAAGYQSRRGELTDEASIQHGTGHGIGLDVHEPILLDDGGGELLEGEMFTVEPGLYGRRDGGVRVEDMVLVTENGPEIINELPMGLDWT</sequence>
<protein>
    <submittedName>
        <fullName evidence="8">M24 family metallopeptidase</fullName>
    </submittedName>
</protein>
<evidence type="ECO:0000313" key="8">
    <source>
        <dbReference type="EMBL" id="MCM2369236.1"/>
    </source>
</evidence>
<comment type="caution">
    <text evidence="8">The sequence shown here is derived from an EMBL/GenBank/DDBJ whole genome shotgun (WGS) entry which is preliminary data.</text>
</comment>
<evidence type="ECO:0000256" key="4">
    <source>
        <dbReference type="ARBA" id="ARBA00023049"/>
    </source>
</evidence>
<dbReference type="PANTHER" id="PTHR46112">
    <property type="entry name" value="AMINOPEPTIDASE"/>
    <property type="match status" value="1"/>
</dbReference>
<proteinExistence type="inferred from homology"/>
<dbReference type="SUPFAM" id="SSF55920">
    <property type="entry name" value="Creatinase/aminopeptidase"/>
    <property type="match status" value="1"/>
</dbReference>
<evidence type="ECO:0000256" key="5">
    <source>
        <dbReference type="RuleBase" id="RU000590"/>
    </source>
</evidence>
<dbReference type="InterPro" id="IPR000994">
    <property type="entry name" value="Pept_M24"/>
</dbReference>
<keyword evidence="4" id="KW-0482">Metalloprotease</keyword>
<dbReference type="RefSeq" id="WP_250926910.1">
    <property type="nucleotide sequence ID" value="NZ_JAMQBK010000006.1"/>
</dbReference>
<dbReference type="PANTHER" id="PTHR46112:SF3">
    <property type="entry name" value="AMINOPEPTIDASE YPDF"/>
    <property type="match status" value="1"/>
</dbReference>
<evidence type="ECO:0000313" key="9">
    <source>
        <dbReference type="Proteomes" id="UP001202961"/>
    </source>
</evidence>
<name>A0ABT0TXN8_9BACT</name>
<dbReference type="EMBL" id="JAMQBK010000006">
    <property type="protein sequence ID" value="MCM2369236.1"/>
    <property type="molecule type" value="Genomic_DNA"/>
</dbReference>
<gene>
    <name evidence="8" type="ORF">NB063_01245</name>
</gene>
<evidence type="ECO:0000256" key="2">
    <source>
        <dbReference type="ARBA" id="ARBA00022723"/>
    </source>
</evidence>
<dbReference type="Pfam" id="PF00557">
    <property type="entry name" value="Peptidase_M24"/>
    <property type="match status" value="1"/>
</dbReference>